<dbReference type="PANTHER" id="PTHR12110:SF48">
    <property type="entry name" value="BLL3656 PROTEIN"/>
    <property type="match status" value="1"/>
</dbReference>
<dbReference type="PANTHER" id="PTHR12110">
    <property type="entry name" value="HYDROXYPYRUVATE ISOMERASE"/>
    <property type="match status" value="1"/>
</dbReference>
<gene>
    <name evidence="3" type="ORF">EOT10_19710</name>
</gene>
<dbReference type="AlphaFoldDB" id="A0A437PLT1"/>
<dbReference type="GO" id="GO:0016853">
    <property type="term" value="F:isomerase activity"/>
    <property type="evidence" value="ECO:0007669"/>
    <property type="project" value="UniProtKB-KW"/>
</dbReference>
<dbReference type="InterPro" id="IPR013022">
    <property type="entry name" value="Xyl_isomerase-like_TIM-brl"/>
</dbReference>
<protein>
    <submittedName>
        <fullName evidence="3">Sugar phosphate isomerase/epimerase</fullName>
    </submittedName>
</protein>
<dbReference type="InterPro" id="IPR036237">
    <property type="entry name" value="Xyl_isomerase-like_sf"/>
</dbReference>
<organism evidence="3 4">
    <name type="scientific">Streptomyces antnestii</name>
    <dbReference type="NCBI Taxonomy" id="2494256"/>
    <lineage>
        <taxon>Bacteria</taxon>
        <taxon>Bacillati</taxon>
        <taxon>Actinomycetota</taxon>
        <taxon>Actinomycetes</taxon>
        <taxon>Kitasatosporales</taxon>
        <taxon>Streptomycetaceae</taxon>
        <taxon>Streptomyces</taxon>
    </lineage>
</organism>
<evidence type="ECO:0000259" key="2">
    <source>
        <dbReference type="Pfam" id="PF01261"/>
    </source>
</evidence>
<dbReference type="RefSeq" id="WP_127829521.1">
    <property type="nucleotide sequence ID" value="NZ_RZYA01000008.1"/>
</dbReference>
<reference evidence="3 4" key="1">
    <citation type="submission" date="2019-01" db="EMBL/GenBank/DDBJ databases">
        <title>Genome sequences of Streptomyces and Rhizobium isolates collected from root and soil.</title>
        <authorList>
            <person name="Chhettri S."/>
            <person name="Sevigny J.L."/>
            <person name="Sen A."/>
            <person name="Ennis N."/>
            <person name="Tisa L."/>
        </authorList>
    </citation>
    <scope>NUCLEOTIDE SEQUENCE [LARGE SCALE GENOMIC DNA]</scope>
    <source>
        <strain evidence="3 4">San01</strain>
    </source>
</reference>
<dbReference type="Proteomes" id="UP000283128">
    <property type="component" value="Unassembled WGS sequence"/>
</dbReference>
<comment type="caution">
    <text evidence="3">The sequence shown here is derived from an EMBL/GenBank/DDBJ whole genome shotgun (WGS) entry which is preliminary data.</text>
</comment>
<evidence type="ECO:0000256" key="1">
    <source>
        <dbReference type="SAM" id="MobiDB-lite"/>
    </source>
</evidence>
<feature type="domain" description="Xylose isomerase-like TIM barrel" evidence="2">
    <location>
        <begin position="89"/>
        <end position="325"/>
    </location>
</feature>
<evidence type="ECO:0000313" key="3">
    <source>
        <dbReference type="EMBL" id="RVU23238.1"/>
    </source>
</evidence>
<feature type="region of interest" description="Disordered" evidence="1">
    <location>
        <begin position="1"/>
        <end position="60"/>
    </location>
</feature>
<dbReference type="SUPFAM" id="SSF51658">
    <property type="entry name" value="Xylose isomerase-like"/>
    <property type="match status" value="1"/>
</dbReference>
<dbReference type="InterPro" id="IPR050312">
    <property type="entry name" value="IolE/XylAMocC-like"/>
</dbReference>
<dbReference type="EMBL" id="RZYA01000008">
    <property type="protein sequence ID" value="RVU23238.1"/>
    <property type="molecule type" value="Genomic_DNA"/>
</dbReference>
<sequence length="333" mass="35696">MQVMPEPKDVIRSPDQGVGLPGPIRSAGHRRWPAPDRRGGWPDEARGGRMAGNSSTSPIDGVETIASHVTLTGAGFGHRPRHDFAARCAAAGAAGFDGVGLHAADPVFDDGDAEGLRRIRQALDTSGVRLMEIEFLIGWTGGTLEADHASIRRLLALAEAFSPHHVTAGTLDPGPVDIEGASRSLSELGFRFGEFGTRVAVEGFAWSGLGDPRRWREVVHRCPSPWVGFMIDTWHFRNGDGAEDGALDLLADRIAAVQLNDGRVVASDHMRHAREERHLPGEGVLRPRSLAHALRERGYDGPWAVESCDAWLQNAPVEEAASAAFDALTAAVG</sequence>
<dbReference type="Gene3D" id="3.20.20.150">
    <property type="entry name" value="Divalent-metal-dependent TIM barrel enzymes"/>
    <property type="match status" value="1"/>
</dbReference>
<feature type="compositionally biased region" description="Basic and acidic residues" evidence="1">
    <location>
        <begin position="33"/>
        <end position="47"/>
    </location>
</feature>
<dbReference type="OrthoDB" id="9780241at2"/>
<accession>A0A437PLT1</accession>
<feature type="compositionally biased region" description="Basic and acidic residues" evidence="1">
    <location>
        <begin position="1"/>
        <end position="12"/>
    </location>
</feature>
<keyword evidence="4" id="KW-1185">Reference proteome</keyword>
<proteinExistence type="predicted"/>
<keyword evidence="3" id="KW-0413">Isomerase</keyword>
<evidence type="ECO:0000313" key="4">
    <source>
        <dbReference type="Proteomes" id="UP000283128"/>
    </source>
</evidence>
<dbReference type="Pfam" id="PF01261">
    <property type="entry name" value="AP_endonuc_2"/>
    <property type="match status" value="1"/>
</dbReference>
<name>A0A437PLT1_9ACTN</name>